<evidence type="ECO:0000313" key="5">
    <source>
        <dbReference type="Proteomes" id="UP001319080"/>
    </source>
</evidence>
<dbReference type="Gene3D" id="3.90.1580.10">
    <property type="entry name" value="paralog of FGE (formylglycine-generating enzyme)"/>
    <property type="match status" value="1"/>
</dbReference>
<reference evidence="4 5" key="1">
    <citation type="submission" date="2021-05" db="EMBL/GenBank/DDBJ databases">
        <title>A Polyphasic approach of four new species of the genus Ohtaekwangia: Ohtaekwangia histidinii sp. nov., Ohtaekwangia cretensis sp. nov., Ohtaekwangia indiensis sp. nov., Ohtaekwangia reichenbachii sp. nov. from diverse environment.</title>
        <authorList>
            <person name="Octaviana S."/>
        </authorList>
    </citation>
    <scope>NUCLEOTIDE SEQUENCE [LARGE SCALE GENOMIC DNA]</scope>
    <source>
        <strain evidence="4 5">PWU5</strain>
    </source>
</reference>
<dbReference type="InterPro" id="IPR042095">
    <property type="entry name" value="SUMF_sf"/>
</dbReference>
<feature type="region of interest" description="Disordered" evidence="1">
    <location>
        <begin position="280"/>
        <end position="300"/>
    </location>
</feature>
<feature type="signal peptide" evidence="2">
    <location>
        <begin position="1"/>
        <end position="23"/>
    </location>
</feature>
<accession>A0AAP2DX11</accession>
<evidence type="ECO:0000313" key="4">
    <source>
        <dbReference type="EMBL" id="MBT1708895.1"/>
    </source>
</evidence>
<dbReference type="PANTHER" id="PTHR23150:SF19">
    <property type="entry name" value="FORMYLGLYCINE-GENERATING ENZYME"/>
    <property type="match status" value="1"/>
</dbReference>
<dbReference type="EMBL" id="JAHESE010000009">
    <property type="protein sequence ID" value="MBT1708895.1"/>
    <property type="molecule type" value="Genomic_DNA"/>
</dbReference>
<name>A0AAP2DX11_9BACT</name>
<dbReference type="PANTHER" id="PTHR23150">
    <property type="entry name" value="SULFATASE MODIFYING FACTOR 1, 2"/>
    <property type="match status" value="1"/>
</dbReference>
<dbReference type="InterPro" id="IPR016187">
    <property type="entry name" value="CTDL_fold"/>
</dbReference>
<dbReference type="AlphaFoldDB" id="A0AAP2DX11"/>
<dbReference type="InterPro" id="IPR051043">
    <property type="entry name" value="Sulfatase_Mod_Factor_Kinase"/>
</dbReference>
<keyword evidence="2" id="KW-0732">Signal</keyword>
<keyword evidence="5" id="KW-1185">Reference proteome</keyword>
<dbReference type="GO" id="GO:0120147">
    <property type="term" value="F:formylglycine-generating oxidase activity"/>
    <property type="evidence" value="ECO:0007669"/>
    <property type="project" value="TreeGrafter"/>
</dbReference>
<dbReference type="RefSeq" id="WP_254084482.1">
    <property type="nucleotide sequence ID" value="NZ_JAHESE010000009.1"/>
</dbReference>
<evidence type="ECO:0000256" key="1">
    <source>
        <dbReference type="SAM" id="MobiDB-lite"/>
    </source>
</evidence>
<feature type="chain" id="PRO_5043025290" evidence="2">
    <location>
        <begin position="24"/>
        <end position="346"/>
    </location>
</feature>
<gene>
    <name evidence="4" type="ORF">KK062_11710</name>
</gene>
<dbReference type="InterPro" id="IPR005532">
    <property type="entry name" value="SUMF_dom"/>
</dbReference>
<dbReference type="PROSITE" id="PS51257">
    <property type="entry name" value="PROKAR_LIPOPROTEIN"/>
    <property type="match status" value="1"/>
</dbReference>
<evidence type="ECO:0000256" key="2">
    <source>
        <dbReference type="SAM" id="SignalP"/>
    </source>
</evidence>
<dbReference type="SUPFAM" id="SSF56436">
    <property type="entry name" value="C-type lectin-like"/>
    <property type="match status" value="1"/>
</dbReference>
<proteinExistence type="predicted"/>
<evidence type="ECO:0000259" key="3">
    <source>
        <dbReference type="Pfam" id="PF03781"/>
    </source>
</evidence>
<protein>
    <submittedName>
        <fullName evidence="4">Formylglycine-generating enzyme family protein</fullName>
    </submittedName>
</protein>
<dbReference type="Proteomes" id="UP001319080">
    <property type="component" value="Unassembled WGS sequence"/>
</dbReference>
<feature type="domain" description="Sulfatase-modifying factor enzyme-like" evidence="3">
    <location>
        <begin position="49"/>
        <end position="343"/>
    </location>
</feature>
<dbReference type="Pfam" id="PF03781">
    <property type="entry name" value="FGE-sulfatase"/>
    <property type="match status" value="1"/>
</dbReference>
<sequence>MRNYQRHTSAILKALGIALSLSACQTKTTTETASPSTALVPAQMDTVPPKMIWVEGGTFTMGSSEADFWDAHPQHPVTLDGFWMDEHEVTNAEFAAFVAATGYRTVAEIAPDPKDFPNVPVESLVAGSAVFTPPTEAVSLENPLQWWTYMAGADWRHPQGPQTTINGRPNDPVVQVCYEDAVAYAQWAGKRLPTEAEWEYAARAGNESQPYYWGTELKPGGKWVANIFQGAFPEGNTSEDGYTTLAPVKSFSANARGLYDMEGNVWEWCQDFYRPDYYAQSPAKNPQGPNDSLDPDEPGAVKRVQRGGSFLCSDAYCIRYKAGSRGKGEVKSASNNLGFRCVKDKS</sequence>
<organism evidence="4 5">
    <name type="scientific">Dawidia cretensis</name>
    <dbReference type="NCBI Taxonomy" id="2782350"/>
    <lineage>
        <taxon>Bacteria</taxon>
        <taxon>Pseudomonadati</taxon>
        <taxon>Bacteroidota</taxon>
        <taxon>Cytophagia</taxon>
        <taxon>Cytophagales</taxon>
        <taxon>Chryseotaleaceae</taxon>
        <taxon>Dawidia</taxon>
    </lineage>
</organism>
<comment type="caution">
    <text evidence="4">The sequence shown here is derived from an EMBL/GenBank/DDBJ whole genome shotgun (WGS) entry which is preliminary data.</text>
</comment>